<reference evidence="1 2" key="1">
    <citation type="submission" date="2024-06" db="EMBL/GenBank/DDBJ databases">
        <title>The Natural Products Discovery Center: Release of the First 8490 Sequenced Strains for Exploring Actinobacteria Biosynthetic Diversity.</title>
        <authorList>
            <person name="Kalkreuter E."/>
            <person name="Kautsar S.A."/>
            <person name="Yang D."/>
            <person name="Bader C.D."/>
            <person name="Teijaro C.N."/>
            <person name="Fluegel L."/>
            <person name="Davis C.M."/>
            <person name="Simpson J.R."/>
            <person name="Lauterbach L."/>
            <person name="Steele A.D."/>
            <person name="Gui C."/>
            <person name="Meng S."/>
            <person name="Li G."/>
            <person name="Viehrig K."/>
            <person name="Ye F."/>
            <person name="Su P."/>
            <person name="Kiefer A.F."/>
            <person name="Nichols A."/>
            <person name="Cepeda A.J."/>
            <person name="Yan W."/>
            <person name="Fan B."/>
            <person name="Jiang Y."/>
            <person name="Adhikari A."/>
            <person name="Zheng C.-J."/>
            <person name="Schuster L."/>
            <person name="Cowan T.M."/>
            <person name="Smanski M.J."/>
            <person name="Chevrette M.G."/>
            <person name="De Carvalho L.P.S."/>
            <person name="Shen B."/>
        </authorList>
    </citation>
    <scope>NUCLEOTIDE SEQUENCE [LARGE SCALE GENOMIC DNA]</scope>
    <source>
        <strain evidence="1 2">NPDC050100</strain>
    </source>
</reference>
<evidence type="ECO:0000313" key="2">
    <source>
        <dbReference type="Proteomes" id="UP001551675"/>
    </source>
</evidence>
<protein>
    <submittedName>
        <fullName evidence="1">Uncharacterized protein</fullName>
    </submittedName>
</protein>
<organism evidence="1 2">
    <name type="scientific">Microtetraspora glauca</name>
    <dbReference type="NCBI Taxonomy" id="1996"/>
    <lineage>
        <taxon>Bacteria</taxon>
        <taxon>Bacillati</taxon>
        <taxon>Actinomycetota</taxon>
        <taxon>Actinomycetes</taxon>
        <taxon>Streptosporangiales</taxon>
        <taxon>Streptosporangiaceae</taxon>
        <taxon>Microtetraspora</taxon>
    </lineage>
</organism>
<comment type="caution">
    <text evidence="1">The sequence shown here is derived from an EMBL/GenBank/DDBJ whole genome shotgun (WGS) entry which is preliminary data.</text>
</comment>
<dbReference type="RefSeq" id="WP_358140084.1">
    <property type="nucleotide sequence ID" value="NZ_JBFALK010000025.1"/>
</dbReference>
<name>A0ABV3GQI7_MICGL</name>
<accession>A0ABV3GQI7</accession>
<evidence type="ECO:0000313" key="1">
    <source>
        <dbReference type="EMBL" id="MEV0973907.1"/>
    </source>
</evidence>
<keyword evidence="2" id="KW-1185">Reference proteome</keyword>
<proteinExistence type="predicted"/>
<dbReference type="Proteomes" id="UP001551675">
    <property type="component" value="Unassembled WGS sequence"/>
</dbReference>
<dbReference type="EMBL" id="JBFALK010000025">
    <property type="protein sequence ID" value="MEV0973907.1"/>
    <property type="molecule type" value="Genomic_DNA"/>
</dbReference>
<gene>
    <name evidence="1" type="ORF">AB0I59_35390</name>
</gene>
<sequence length="69" mass="7565">MEALLGRPNIAGERIGELTAQGSEADLVMFRSFEPGPGSTRFGLLLNEEAIRFLHKAGAGVWIDEYDDE</sequence>